<evidence type="ECO:0000259" key="2">
    <source>
        <dbReference type="Pfam" id="PF00304"/>
    </source>
</evidence>
<dbReference type="Pfam" id="PF00304">
    <property type="entry name" value="Gamma-thionin"/>
    <property type="match status" value="1"/>
</dbReference>
<feature type="domain" description="Knottins-like" evidence="2">
    <location>
        <begin position="71"/>
        <end position="111"/>
    </location>
</feature>
<evidence type="ECO:0000313" key="3">
    <source>
        <dbReference type="EMBL" id="KAL3644233.1"/>
    </source>
</evidence>
<keyword evidence="1" id="KW-1133">Transmembrane helix</keyword>
<feature type="transmembrane region" description="Helical" evidence="1">
    <location>
        <begin position="41"/>
        <end position="62"/>
    </location>
</feature>
<dbReference type="Gene3D" id="3.30.30.10">
    <property type="entry name" value="Knottin, scorpion toxin-like"/>
    <property type="match status" value="1"/>
</dbReference>
<sequence length="131" mass="15264">MYILTEWQGSAHDSNLLNDAIIKRNELKVVKEMKNSSHQQIMRVVFLMMIFLVNDIGLVNGVPKNKQYRVPSKRYTNYCPSVAKCMKACQDEGYLYGYCNGVEDKRVCICSDLILREEFMKKFHNTRNNGE</sequence>
<organism evidence="3 4">
    <name type="scientific">Castilleja foliolosa</name>
    <dbReference type="NCBI Taxonomy" id="1961234"/>
    <lineage>
        <taxon>Eukaryota</taxon>
        <taxon>Viridiplantae</taxon>
        <taxon>Streptophyta</taxon>
        <taxon>Embryophyta</taxon>
        <taxon>Tracheophyta</taxon>
        <taxon>Spermatophyta</taxon>
        <taxon>Magnoliopsida</taxon>
        <taxon>eudicotyledons</taxon>
        <taxon>Gunneridae</taxon>
        <taxon>Pentapetalae</taxon>
        <taxon>asterids</taxon>
        <taxon>lamiids</taxon>
        <taxon>Lamiales</taxon>
        <taxon>Orobanchaceae</taxon>
        <taxon>Pedicularideae</taxon>
        <taxon>Castillejinae</taxon>
        <taxon>Castilleja</taxon>
    </lineage>
</organism>
<evidence type="ECO:0000313" key="4">
    <source>
        <dbReference type="Proteomes" id="UP001632038"/>
    </source>
</evidence>
<protein>
    <recommendedName>
        <fullName evidence="2">Knottins-like domain-containing protein</fullName>
    </recommendedName>
</protein>
<dbReference type="EMBL" id="JAVIJP010000015">
    <property type="protein sequence ID" value="KAL3644233.1"/>
    <property type="molecule type" value="Genomic_DNA"/>
</dbReference>
<dbReference type="SUPFAM" id="SSF57095">
    <property type="entry name" value="Scorpion toxin-like"/>
    <property type="match status" value="1"/>
</dbReference>
<evidence type="ECO:0000256" key="1">
    <source>
        <dbReference type="SAM" id="Phobius"/>
    </source>
</evidence>
<dbReference type="AlphaFoldDB" id="A0ABD3DPK9"/>
<name>A0ABD3DPK9_9LAMI</name>
<keyword evidence="1" id="KW-0472">Membrane</keyword>
<dbReference type="InterPro" id="IPR036574">
    <property type="entry name" value="Scorpion_toxin-like_sf"/>
</dbReference>
<dbReference type="Proteomes" id="UP001632038">
    <property type="component" value="Unassembled WGS sequence"/>
</dbReference>
<keyword evidence="1" id="KW-0812">Transmembrane</keyword>
<reference evidence="4" key="1">
    <citation type="journal article" date="2024" name="IScience">
        <title>Strigolactones Initiate the Formation of Haustorium-like Structures in Castilleja.</title>
        <authorList>
            <person name="Buerger M."/>
            <person name="Peterson D."/>
            <person name="Chory J."/>
        </authorList>
    </citation>
    <scope>NUCLEOTIDE SEQUENCE [LARGE SCALE GENOMIC DNA]</scope>
</reference>
<gene>
    <name evidence="3" type="ORF">CASFOL_012165</name>
</gene>
<comment type="caution">
    <text evidence="3">The sequence shown here is derived from an EMBL/GenBank/DDBJ whole genome shotgun (WGS) entry which is preliminary data.</text>
</comment>
<accession>A0ABD3DPK9</accession>
<dbReference type="InterPro" id="IPR003614">
    <property type="entry name" value="Knottins"/>
</dbReference>
<keyword evidence="4" id="KW-1185">Reference proteome</keyword>
<proteinExistence type="predicted"/>